<comment type="caution">
    <text evidence="2">The sequence shown here is derived from an EMBL/GenBank/DDBJ whole genome shotgun (WGS) entry which is preliminary data.</text>
</comment>
<dbReference type="Proteomes" id="UP001445076">
    <property type="component" value="Unassembled WGS sequence"/>
</dbReference>
<dbReference type="Pfam" id="PF07686">
    <property type="entry name" value="V-set"/>
    <property type="match status" value="1"/>
</dbReference>
<accession>A0AAW0X991</accession>
<sequence>AGAWCVMTSVFTVRSSVSVVRVYVATCWLVCVVGGFAPSIDIPDTTTEPPPTTPDPATLPYFLHHLNSTNVTISRGKTATLDCQVFRLRDRTVSWVRRQGDTIHLLTVGSTTYHSNDRYQLEFVEPNNWQLVIHAAEETDQGAYECQVSSHPPKIRRVFLAVYVPRLEIFDGRGEAILEKFYEVGSGIDLRCDAYHVPRDAIVWSRAGAKVYHTPDAGVSVETSSGASGPVSWLHIKAAATSDSGNYSCSAQDAHTATVRIQVLD</sequence>
<feature type="non-terminal residue" evidence="2">
    <location>
        <position position="265"/>
    </location>
</feature>
<organism evidence="2 3">
    <name type="scientific">Cherax quadricarinatus</name>
    <name type="common">Australian red claw crayfish</name>
    <dbReference type="NCBI Taxonomy" id="27406"/>
    <lineage>
        <taxon>Eukaryota</taxon>
        <taxon>Metazoa</taxon>
        <taxon>Ecdysozoa</taxon>
        <taxon>Arthropoda</taxon>
        <taxon>Crustacea</taxon>
        <taxon>Multicrustacea</taxon>
        <taxon>Malacostraca</taxon>
        <taxon>Eumalacostraca</taxon>
        <taxon>Eucarida</taxon>
        <taxon>Decapoda</taxon>
        <taxon>Pleocyemata</taxon>
        <taxon>Astacidea</taxon>
        <taxon>Parastacoidea</taxon>
        <taxon>Parastacidae</taxon>
        <taxon>Cherax</taxon>
    </lineage>
</organism>
<dbReference type="PANTHER" id="PTHR23279:SF3">
    <property type="entry name" value="DEFECTIVE PROBOSCIS EXTENSION RESPONSE 18"/>
    <property type="match status" value="1"/>
</dbReference>
<reference evidence="2 3" key="1">
    <citation type="journal article" date="2024" name="BMC Genomics">
        <title>Genome assembly of redclaw crayfish (Cherax quadricarinatus) provides insights into its immune adaptation and hypoxia tolerance.</title>
        <authorList>
            <person name="Liu Z."/>
            <person name="Zheng J."/>
            <person name="Li H."/>
            <person name="Fang K."/>
            <person name="Wang S."/>
            <person name="He J."/>
            <person name="Zhou D."/>
            <person name="Weng S."/>
            <person name="Chi M."/>
            <person name="Gu Z."/>
            <person name="He J."/>
            <person name="Li F."/>
            <person name="Wang M."/>
        </authorList>
    </citation>
    <scope>NUCLEOTIDE SEQUENCE [LARGE SCALE GENOMIC DNA]</scope>
    <source>
        <strain evidence="2">ZL_2023a</strain>
    </source>
</reference>
<gene>
    <name evidence="2" type="ORF">OTU49_002758</name>
</gene>
<evidence type="ECO:0000259" key="1">
    <source>
        <dbReference type="PROSITE" id="PS50835"/>
    </source>
</evidence>
<dbReference type="SMART" id="SM00409">
    <property type="entry name" value="IG"/>
    <property type="match status" value="2"/>
</dbReference>
<feature type="domain" description="Ig-like" evidence="1">
    <location>
        <begin position="54"/>
        <end position="156"/>
    </location>
</feature>
<dbReference type="Pfam" id="PF13927">
    <property type="entry name" value="Ig_3"/>
    <property type="match status" value="1"/>
</dbReference>
<dbReference type="EMBL" id="JARKIK010000032">
    <property type="protein sequence ID" value="KAK8740897.1"/>
    <property type="molecule type" value="Genomic_DNA"/>
</dbReference>
<name>A0AAW0X991_CHEQU</name>
<dbReference type="SUPFAM" id="SSF48726">
    <property type="entry name" value="Immunoglobulin"/>
    <property type="match status" value="2"/>
</dbReference>
<dbReference type="InterPro" id="IPR013106">
    <property type="entry name" value="Ig_V-set"/>
</dbReference>
<proteinExistence type="predicted"/>
<dbReference type="InterPro" id="IPR003598">
    <property type="entry name" value="Ig_sub2"/>
</dbReference>
<dbReference type="InterPro" id="IPR037448">
    <property type="entry name" value="Zig-8"/>
</dbReference>
<keyword evidence="3" id="KW-1185">Reference proteome</keyword>
<evidence type="ECO:0000313" key="3">
    <source>
        <dbReference type="Proteomes" id="UP001445076"/>
    </source>
</evidence>
<dbReference type="Gene3D" id="2.60.40.10">
    <property type="entry name" value="Immunoglobulins"/>
    <property type="match status" value="2"/>
</dbReference>
<dbReference type="InterPro" id="IPR036179">
    <property type="entry name" value="Ig-like_dom_sf"/>
</dbReference>
<dbReference type="PANTHER" id="PTHR23279">
    <property type="entry name" value="DEFECTIVE PROBOSCIS EXTENSION RESPONSE DPR -RELATED"/>
    <property type="match status" value="1"/>
</dbReference>
<dbReference type="InterPro" id="IPR007110">
    <property type="entry name" value="Ig-like_dom"/>
</dbReference>
<protein>
    <recommendedName>
        <fullName evidence="1">Ig-like domain-containing protein</fullName>
    </recommendedName>
</protein>
<feature type="non-terminal residue" evidence="2">
    <location>
        <position position="1"/>
    </location>
</feature>
<evidence type="ECO:0000313" key="2">
    <source>
        <dbReference type="EMBL" id="KAK8740897.1"/>
    </source>
</evidence>
<dbReference type="SMART" id="SM00408">
    <property type="entry name" value="IGc2"/>
    <property type="match status" value="2"/>
</dbReference>
<dbReference type="InterPro" id="IPR003599">
    <property type="entry name" value="Ig_sub"/>
</dbReference>
<dbReference type="AlphaFoldDB" id="A0AAW0X991"/>
<dbReference type="CDD" id="cd00096">
    <property type="entry name" value="Ig"/>
    <property type="match status" value="1"/>
</dbReference>
<dbReference type="GO" id="GO:0032589">
    <property type="term" value="C:neuron projection membrane"/>
    <property type="evidence" value="ECO:0007669"/>
    <property type="project" value="TreeGrafter"/>
</dbReference>
<feature type="domain" description="Ig-like" evidence="1">
    <location>
        <begin position="165"/>
        <end position="260"/>
    </location>
</feature>
<dbReference type="GO" id="GO:0050808">
    <property type="term" value="P:synapse organization"/>
    <property type="evidence" value="ECO:0007669"/>
    <property type="project" value="TreeGrafter"/>
</dbReference>
<dbReference type="PROSITE" id="PS50835">
    <property type="entry name" value="IG_LIKE"/>
    <property type="match status" value="2"/>
</dbReference>
<dbReference type="InterPro" id="IPR013783">
    <property type="entry name" value="Ig-like_fold"/>
</dbReference>